<accession>A0ABR1FWQ5</accession>
<dbReference type="PANTHER" id="PTHR40069">
    <property type="entry name" value="YWBE PROTEIN"/>
    <property type="match status" value="1"/>
</dbReference>
<dbReference type="NCBIfam" id="TIGR03833">
    <property type="entry name" value="YwbE family protein"/>
    <property type="match status" value="1"/>
</dbReference>
<name>A0ABR1FWQ5_AURAN</name>
<proteinExistence type="predicted"/>
<organism evidence="3 4">
    <name type="scientific">Aureococcus anophagefferens</name>
    <name type="common">Harmful bloom alga</name>
    <dbReference type="NCBI Taxonomy" id="44056"/>
    <lineage>
        <taxon>Eukaryota</taxon>
        <taxon>Sar</taxon>
        <taxon>Stramenopiles</taxon>
        <taxon>Ochrophyta</taxon>
        <taxon>Pelagophyceae</taxon>
        <taxon>Pelagomonadales</taxon>
        <taxon>Pelagomonadaceae</taxon>
        <taxon>Aureococcus</taxon>
    </lineage>
</organism>
<evidence type="ECO:0000313" key="3">
    <source>
        <dbReference type="EMBL" id="KAK7240445.1"/>
    </source>
</evidence>
<dbReference type="PANTHER" id="PTHR40069:SF1">
    <property type="entry name" value="YWBE PROTEIN"/>
    <property type="match status" value="1"/>
</dbReference>
<dbReference type="Pfam" id="PF09962">
    <property type="entry name" value="DUF2196"/>
    <property type="match status" value="1"/>
</dbReference>
<evidence type="ECO:0000256" key="1">
    <source>
        <dbReference type="SAM" id="MobiDB-lite"/>
    </source>
</evidence>
<protein>
    <submittedName>
        <fullName evidence="3">Uncharacterized protein</fullName>
    </submittedName>
</protein>
<evidence type="ECO:0000313" key="4">
    <source>
        <dbReference type="Proteomes" id="UP001363151"/>
    </source>
</evidence>
<feature type="region of interest" description="Disordered" evidence="1">
    <location>
        <begin position="111"/>
        <end position="160"/>
    </location>
</feature>
<feature type="compositionally biased region" description="Basic and acidic residues" evidence="1">
    <location>
        <begin position="111"/>
        <end position="124"/>
    </location>
</feature>
<feature type="compositionally biased region" description="Basic and acidic residues" evidence="1">
    <location>
        <begin position="144"/>
        <end position="154"/>
    </location>
</feature>
<feature type="chain" id="PRO_5045712336" evidence="2">
    <location>
        <begin position="18"/>
        <end position="160"/>
    </location>
</feature>
<dbReference type="InterPro" id="IPR019240">
    <property type="entry name" value="DUF2196"/>
</dbReference>
<dbReference type="Proteomes" id="UP001363151">
    <property type="component" value="Unassembled WGS sequence"/>
</dbReference>
<sequence length="160" mass="17146">MAMLALIAIAARSTTRAFAPSSRCHRGAWRLASTRGGAPSDAAQRRESCPVGAVVDVVEKEAQRTGELTRGVVARHLTNKPFHPRGIKVLLAQSVVGRVFDVVDAPAVTPERRAELARTANPHDRQRRGGRGRRRGGRGGRGRGGRDRGGEDRPVASFVG</sequence>
<feature type="compositionally biased region" description="Basic residues" evidence="1">
    <location>
        <begin position="125"/>
        <end position="143"/>
    </location>
</feature>
<feature type="signal peptide" evidence="2">
    <location>
        <begin position="1"/>
        <end position="17"/>
    </location>
</feature>
<gene>
    <name evidence="3" type="ORF">SO694_00112078</name>
</gene>
<dbReference type="EMBL" id="JBBJCI010000213">
    <property type="protein sequence ID" value="KAK7240445.1"/>
    <property type="molecule type" value="Genomic_DNA"/>
</dbReference>
<keyword evidence="4" id="KW-1185">Reference proteome</keyword>
<evidence type="ECO:0000256" key="2">
    <source>
        <dbReference type="SAM" id="SignalP"/>
    </source>
</evidence>
<reference evidence="3 4" key="1">
    <citation type="submission" date="2024-03" db="EMBL/GenBank/DDBJ databases">
        <title>Aureococcus anophagefferens CCMP1851 and Kratosvirus quantuckense: Draft genome of a second virus-susceptible host strain in the model system.</title>
        <authorList>
            <person name="Chase E."/>
            <person name="Truchon A.R."/>
            <person name="Schepens W."/>
            <person name="Wilhelm S.W."/>
        </authorList>
    </citation>
    <scope>NUCLEOTIDE SEQUENCE [LARGE SCALE GENOMIC DNA]</scope>
    <source>
        <strain evidence="3 4">CCMP1851</strain>
    </source>
</reference>
<comment type="caution">
    <text evidence="3">The sequence shown here is derived from an EMBL/GenBank/DDBJ whole genome shotgun (WGS) entry which is preliminary data.</text>
</comment>
<keyword evidence="2" id="KW-0732">Signal</keyword>